<feature type="chain" id="PRO_5047155725" evidence="1">
    <location>
        <begin position="19"/>
        <end position="288"/>
    </location>
</feature>
<sequence>MQVRSALLSLLAALGACATTPAAPPAELRAEPFYAKHVSAEGIPILASAKVPDKALLAARDMIRGMLSYRPDLAQWLAENDYRVAIIAEDEALLDLPDKANWQKPSRDDPRLTRCERKLYDERIGILTAREYWDRRARGIGGERTAGSEEDILGYRSSRYWGETIFVHEFAHNVLFAIEGADPALYREVEAAYANALANGLWLNEYTTTTVQEYWAEGTQFWFDSNRLQAFDGRQILGHEDLAAYDPMLFAALKQAYGDNHRLGSDPFWMSEARIPPGPLPTNTAEVC</sequence>
<protein>
    <submittedName>
        <fullName evidence="2">Glycoside hydrolase</fullName>
    </submittedName>
</protein>
<dbReference type="EMBL" id="CP121106">
    <property type="protein sequence ID" value="WFL77243.1"/>
    <property type="molecule type" value="Genomic_DNA"/>
</dbReference>
<feature type="signal peptide" evidence="1">
    <location>
        <begin position="1"/>
        <end position="18"/>
    </location>
</feature>
<dbReference type="PROSITE" id="PS51257">
    <property type="entry name" value="PROKAR_LIPOPROTEIN"/>
    <property type="match status" value="1"/>
</dbReference>
<evidence type="ECO:0000313" key="2">
    <source>
        <dbReference type="EMBL" id="WFL77243.1"/>
    </source>
</evidence>
<evidence type="ECO:0000313" key="3">
    <source>
        <dbReference type="Proteomes" id="UP001215827"/>
    </source>
</evidence>
<dbReference type="SUPFAM" id="SSF55486">
    <property type="entry name" value="Metalloproteases ('zincins'), catalytic domain"/>
    <property type="match status" value="1"/>
</dbReference>
<reference evidence="2 3" key="1">
    <citation type="submission" date="2023-03" db="EMBL/GenBank/DDBJ databases">
        <title>Altererythrobacter sp. CAU 1644 isolated from sand.</title>
        <authorList>
            <person name="Kim W."/>
        </authorList>
    </citation>
    <scope>NUCLEOTIDE SEQUENCE [LARGE SCALE GENOMIC DNA]</scope>
    <source>
        <strain evidence="2 3">CAU 1644</strain>
    </source>
</reference>
<dbReference type="GO" id="GO:0016787">
    <property type="term" value="F:hydrolase activity"/>
    <property type="evidence" value="ECO:0007669"/>
    <property type="project" value="UniProtKB-KW"/>
</dbReference>
<gene>
    <name evidence="2" type="ORF">P7228_14815</name>
</gene>
<keyword evidence="1" id="KW-0732">Signal</keyword>
<name>A0ABY8FQF5_9SPHN</name>
<organism evidence="2 3">
    <name type="scientific">Altererythrobacter arenosus</name>
    <dbReference type="NCBI Taxonomy" id="3032592"/>
    <lineage>
        <taxon>Bacteria</taxon>
        <taxon>Pseudomonadati</taxon>
        <taxon>Pseudomonadota</taxon>
        <taxon>Alphaproteobacteria</taxon>
        <taxon>Sphingomonadales</taxon>
        <taxon>Erythrobacteraceae</taxon>
        <taxon>Altererythrobacter</taxon>
    </lineage>
</organism>
<proteinExistence type="predicted"/>
<keyword evidence="2" id="KW-0378">Hydrolase</keyword>
<dbReference type="RefSeq" id="WP_278016001.1">
    <property type="nucleotide sequence ID" value="NZ_CP121106.1"/>
</dbReference>
<accession>A0ABY8FQF5</accession>
<keyword evidence="3" id="KW-1185">Reference proteome</keyword>
<dbReference type="Proteomes" id="UP001215827">
    <property type="component" value="Chromosome"/>
</dbReference>
<evidence type="ECO:0000256" key="1">
    <source>
        <dbReference type="SAM" id="SignalP"/>
    </source>
</evidence>